<dbReference type="Proteomes" id="UP000304953">
    <property type="component" value="Unassembled WGS sequence"/>
</dbReference>
<reference evidence="1" key="1">
    <citation type="submission" date="2019-04" db="EMBL/GenBank/DDBJ databases">
        <title>Microbes associate with the intestines of laboratory mice.</title>
        <authorList>
            <person name="Navarre W."/>
            <person name="Wong E."/>
            <person name="Huang K."/>
            <person name="Tropini C."/>
            <person name="Ng K."/>
            <person name="Yu B."/>
        </authorList>
    </citation>
    <scope>NUCLEOTIDE SEQUENCE</scope>
    <source>
        <strain evidence="1">NM01_1-7b</strain>
    </source>
</reference>
<keyword evidence="2" id="KW-1185">Reference proteome</keyword>
<comment type="caution">
    <text evidence="1">The sequence shown here is derived from an EMBL/GenBank/DDBJ whole genome shotgun (WGS) entry which is preliminary data.</text>
</comment>
<name>A0AC61RSC9_9FIRM</name>
<evidence type="ECO:0000313" key="2">
    <source>
        <dbReference type="Proteomes" id="UP000304953"/>
    </source>
</evidence>
<evidence type="ECO:0000313" key="1">
    <source>
        <dbReference type="EMBL" id="TGY93558.1"/>
    </source>
</evidence>
<proteinExistence type="predicted"/>
<accession>A0AC61RSC9</accession>
<protein>
    <submittedName>
        <fullName evidence="1">Bifunctional folylpolyglutamate synthase/dihydrofolate synthase</fullName>
    </submittedName>
</protein>
<sequence>MKTYEETVNGILEIPKFTSKNTLDHTREFLGRLGNPQKRFKVIHVAGSNGKGSVCAFLASVLQQAGKKTGLFTSPHLVNMEERFQINGRPCNRQEFVQAAEKAAAAAAGMVQDGLPHPTFFEYVFAVGMVIFAAQQVEYAVLETGMGGRLDATNITEHPLITVITSISLEHTEILGDTLEKIAAEKAGILKPYVPVAYDASVLETAAVIEEKADALHCRKYPVRAEKIKILLNTGKKIDFSYDSGYDVTELSIPFGAPYQAGNAALALTALEYLRETEGISEQAVRAGMAGVSWKGRMQEVQQDVYFDGAHNLSGIERFLEAVRQITEESAVLLFSMVKEKDYIHAAQLLLTEGSWEEIVITTVPGTRGAACRELGDAFRQFAGDSRDVPDTEDGRERVVSSPVPSAEGGQNHYVKRTGTVKITEIEDRKQAFAHALEARKPGQKLFCAGSLYLIGELEQITGGMQND</sequence>
<organism evidence="1 2">
    <name type="scientific">Petralouisia muris</name>
    <dbReference type="NCBI Taxonomy" id="3032872"/>
    <lineage>
        <taxon>Bacteria</taxon>
        <taxon>Bacillati</taxon>
        <taxon>Bacillota</taxon>
        <taxon>Clostridia</taxon>
        <taxon>Lachnospirales</taxon>
        <taxon>Lachnospiraceae</taxon>
        <taxon>Petralouisia</taxon>
    </lineage>
</organism>
<gene>
    <name evidence="1" type="ORF">E5329_17970</name>
</gene>
<dbReference type="EMBL" id="SRYA01000041">
    <property type="protein sequence ID" value="TGY93558.1"/>
    <property type="molecule type" value="Genomic_DNA"/>
</dbReference>